<dbReference type="RefSeq" id="WP_278013113.1">
    <property type="nucleotide sequence ID" value="NZ_CP121208.1"/>
</dbReference>
<name>A0ABY8FZ45_9ACTO</name>
<reference evidence="2 3" key="1">
    <citation type="submission" date="2023-03" db="EMBL/GenBank/DDBJ databases">
        <title>Complete genome of Arcanobacterium canis strain DSM 25104 isolated in 2010 from a canine otitis externa in Germany.</title>
        <authorList>
            <person name="Borowiak M."/>
            <person name="Kreitlow A."/>
            <person name="Malorny B."/>
            <person name="Laemmler C."/>
            <person name="Prenger-Berninghoff E."/>
            <person name="Ploetz M."/>
            <person name="Abdulmawjood A."/>
        </authorList>
    </citation>
    <scope>NUCLEOTIDE SEQUENCE [LARGE SCALE GENOMIC DNA]</scope>
    <source>
        <strain evidence="2 3">DSM 25104</strain>
    </source>
</reference>
<dbReference type="EMBL" id="CP121208">
    <property type="protein sequence ID" value="WFM83718.1"/>
    <property type="molecule type" value="Genomic_DNA"/>
</dbReference>
<gene>
    <name evidence="2" type="ORF">P7079_01680</name>
</gene>
<proteinExistence type="predicted"/>
<dbReference type="Gene3D" id="3.20.20.190">
    <property type="entry name" value="Phosphatidylinositol (PI) phosphodiesterase"/>
    <property type="match status" value="1"/>
</dbReference>
<dbReference type="PANTHER" id="PTHR46211">
    <property type="entry name" value="GLYCEROPHOSPHORYL DIESTER PHOSPHODIESTERASE"/>
    <property type="match status" value="1"/>
</dbReference>
<feature type="domain" description="GP-PDE" evidence="1">
    <location>
        <begin position="2"/>
        <end position="241"/>
    </location>
</feature>
<dbReference type="Pfam" id="PF03009">
    <property type="entry name" value="GDPD"/>
    <property type="match status" value="1"/>
</dbReference>
<protein>
    <submittedName>
        <fullName evidence="2">Glycerophosphoryl diester phosphodiesterase</fullName>
    </submittedName>
</protein>
<evidence type="ECO:0000259" key="1">
    <source>
        <dbReference type="PROSITE" id="PS51704"/>
    </source>
</evidence>
<dbReference type="SUPFAM" id="SSF51695">
    <property type="entry name" value="PLC-like phosphodiesterases"/>
    <property type="match status" value="1"/>
</dbReference>
<dbReference type="InterPro" id="IPR030395">
    <property type="entry name" value="GP_PDE_dom"/>
</dbReference>
<organism evidence="2 3">
    <name type="scientific">Arcanobacterium canis</name>
    <dbReference type="NCBI Taxonomy" id="999183"/>
    <lineage>
        <taxon>Bacteria</taxon>
        <taxon>Bacillati</taxon>
        <taxon>Actinomycetota</taxon>
        <taxon>Actinomycetes</taxon>
        <taxon>Actinomycetales</taxon>
        <taxon>Actinomycetaceae</taxon>
        <taxon>Arcanobacterium</taxon>
    </lineage>
</organism>
<dbReference type="CDD" id="cd08562">
    <property type="entry name" value="GDPD_EcUgpQ_like"/>
    <property type="match status" value="1"/>
</dbReference>
<evidence type="ECO:0000313" key="2">
    <source>
        <dbReference type="EMBL" id="WFM83718.1"/>
    </source>
</evidence>
<accession>A0ABY8FZ45</accession>
<sequence length="244" mass="27074">MTTVIGHRGLSALAPENTLAAFHAVLDHGMNWIETDVDVIADGTPILIHDSSLDRTTNRAGSYSHLTSSDLPLDAGAWFAPEFTGEPLPTLAQLVDLMNERGLNANIEIKPNEETKDRALAVIDGVIEQCERLNEGREVIISSFNHVLLYIFSQRCTKWPIGLLYENKIGDDWRSVAELVGASYIHPQESLLTRELVKSFHDAGLKVNAWTVNDRARANLLINWGVDGLISNVPHELDDLCRSR</sequence>
<dbReference type="InterPro" id="IPR017946">
    <property type="entry name" value="PLC-like_Pdiesterase_TIM-brl"/>
</dbReference>
<dbReference type="Proteomes" id="UP001215216">
    <property type="component" value="Chromosome"/>
</dbReference>
<keyword evidence="3" id="KW-1185">Reference proteome</keyword>
<dbReference type="PANTHER" id="PTHR46211:SF14">
    <property type="entry name" value="GLYCEROPHOSPHODIESTER PHOSPHODIESTERASE"/>
    <property type="match status" value="1"/>
</dbReference>
<evidence type="ECO:0000313" key="3">
    <source>
        <dbReference type="Proteomes" id="UP001215216"/>
    </source>
</evidence>
<dbReference type="PROSITE" id="PS51704">
    <property type="entry name" value="GP_PDE"/>
    <property type="match status" value="1"/>
</dbReference>